<feature type="transmembrane region" description="Helical" evidence="6">
    <location>
        <begin position="312"/>
        <end position="329"/>
    </location>
</feature>
<dbReference type="Pfam" id="PF07690">
    <property type="entry name" value="MFS_1"/>
    <property type="match status" value="1"/>
</dbReference>
<reference evidence="8 9" key="1">
    <citation type="submission" date="2013-12" db="EMBL/GenBank/DDBJ databases">
        <authorList>
            <consortium name="DOE Joint Genome Institute"/>
            <person name="Smidt H."/>
            <person name="Huntemann M."/>
            <person name="Han J."/>
            <person name="Chen A."/>
            <person name="Kyrpides N."/>
            <person name="Mavromatis K."/>
            <person name="Markowitz V."/>
            <person name="Palaniappan K."/>
            <person name="Ivanova N."/>
            <person name="Schaumberg A."/>
            <person name="Pati A."/>
            <person name="Liolios K."/>
            <person name="Nordberg H.P."/>
            <person name="Cantor M.N."/>
            <person name="Hua S.X."/>
            <person name="Woyke T."/>
        </authorList>
    </citation>
    <scope>NUCLEOTIDE SEQUENCE [LARGE SCALE GENOMIC DNA]</scope>
    <source>
        <strain evidence="9">DSM 15288</strain>
    </source>
</reference>
<dbReference type="InterPro" id="IPR011701">
    <property type="entry name" value="MFS"/>
</dbReference>
<dbReference type="AlphaFoldDB" id="W0E7I4"/>
<dbReference type="PANTHER" id="PTHR42910">
    <property type="entry name" value="TRANSPORTER SCO4007-RELATED"/>
    <property type="match status" value="1"/>
</dbReference>
<evidence type="ECO:0000256" key="6">
    <source>
        <dbReference type="SAM" id="Phobius"/>
    </source>
</evidence>
<organism evidence="8 9">
    <name type="scientific">Desulfitobacterium metallireducens DSM 15288</name>
    <dbReference type="NCBI Taxonomy" id="871968"/>
    <lineage>
        <taxon>Bacteria</taxon>
        <taxon>Bacillati</taxon>
        <taxon>Bacillota</taxon>
        <taxon>Clostridia</taxon>
        <taxon>Eubacteriales</taxon>
        <taxon>Desulfitobacteriaceae</taxon>
        <taxon>Desulfitobacterium</taxon>
    </lineage>
</organism>
<dbReference type="GO" id="GO:0005886">
    <property type="term" value="C:plasma membrane"/>
    <property type="evidence" value="ECO:0007669"/>
    <property type="project" value="UniProtKB-SubCell"/>
</dbReference>
<dbReference type="Proteomes" id="UP000010847">
    <property type="component" value="Chromosome"/>
</dbReference>
<dbReference type="Gene3D" id="1.20.1250.20">
    <property type="entry name" value="MFS general substrate transporter like domains"/>
    <property type="match status" value="1"/>
</dbReference>
<feature type="transmembrane region" description="Helical" evidence="6">
    <location>
        <begin position="376"/>
        <end position="395"/>
    </location>
</feature>
<evidence type="ECO:0000256" key="2">
    <source>
        <dbReference type="ARBA" id="ARBA00022448"/>
    </source>
</evidence>
<evidence type="ECO:0000256" key="4">
    <source>
        <dbReference type="ARBA" id="ARBA00022989"/>
    </source>
</evidence>
<feature type="transmembrane region" description="Helical" evidence="6">
    <location>
        <begin position="146"/>
        <end position="171"/>
    </location>
</feature>
<dbReference type="OrthoDB" id="9815356at2"/>
<protein>
    <submittedName>
        <fullName evidence="8">MFS transporter</fullName>
    </submittedName>
</protein>
<dbReference type="CDD" id="cd17324">
    <property type="entry name" value="MFS_NepI_like"/>
    <property type="match status" value="1"/>
</dbReference>
<evidence type="ECO:0000256" key="1">
    <source>
        <dbReference type="ARBA" id="ARBA00004651"/>
    </source>
</evidence>
<dbReference type="PANTHER" id="PTHR42910:SF1">
    <property type="entry name" value="MAJOR FACILITATOR SUPERFAMILY (MFS) PROFILE DOMAIN-CONTAINING PROTEIN"/>
    <property type="match status" value="1"/>
</dbReference>
<dbReference type="InterPro" id="IPR020846">
    <property type="entry name" value="MFS_dom"/>
</dbReference>
<feature type="domain" description="Major facilitator superfamily (MFS) profile" evidence="7">
    <location>
        <begin position="19"/>
        <end position="401"/>
    </location>
</feature>
<dbReference type="GO" id="GO:0022857">
    <property type="term" value="F:transmembrane transporter activity"/>
    <property type="evidence" value="ECO:0007669"/>
    <property type="project" value="InterPro"/>
</dbReference>
<feature type="transmembrane region" description="Helical" evidence="6">
    <location>
        <begin position="177"/>
        <end position="195"/>
    </location>
</feature>
<keyword evidence="2" id="KW-0813">Transport</keyword>
<dbReference type="KEGG" id="dmt:DESME_06900"/>
<evidence type="ECO:0000313" key="8">
    <source>
        <dbReference type="EMBL" id="AHF06820.1"/>
    </source>
</evidence>
<feature type="transmembrane region" description="Helical" evidence="6">
    <location>
        <begin position="229"/>
        <end position="248"/>
    </location>
</feature>
<dbReference type="EMBL" id="CP007032">
    <property type="protein sequence ID" value="AHF06820.1"/>
    <property type="molecule type" value="Genomic_DNA"/>
</dbReference>
<name>W0E7I4_9FIRM</name>
<sequence length="401" mass="43483">MNQPLKQDSLENSSSFELTTVLIRVMAIGAGASVANLYYNQPLLVDMAQAFQVSPSRIGNISMLTQIGYALGMFFFIPLGDLRERRKLITSLLGAVILALLAMAFAPNITILELASFAVGLTTVVPQLIVPLAAQLAKPKEQGRVVGLIMSGLFLGILLARFVSGIIGHFWGWRAMYLIAAGFMIILLLLLRTYLPKCDPENSQITYPQVMRSLGQLILIQPILRKTSFMGGMLFGAFSLFWTTLVFFLKHPPYSYGSEIAGLFGLVGVVGASIAPFAGRLADKNTPRFVAGGAAGITLFSFMILGFFGQHLWGLILGIILLDLGVQSAQIANQTQVYSLLPNAKNRLNTVYMVTYFGGGALGSALGVYLWSAWGWQGVCWGGMSMVIFALIAWGSMKKKS</sequence>
<evidence type="ECO:0000259" key="7">
    <source>
        <dbReference type="PROSITE" id="PS50850"/>
    </source>
</evidence>
<feature type="transmembrane region" description="Helical" evidence="6">
    <location>
        <begin position="289"/>
        <end position="306"/>
    </location>
</feature>
<dbReference type="InterPro" id="IPR036259">
    <property type="entry name" value="MFS_trans_sf"/>
</dbReference>
<gene>
    <name evidence="8" type="ORF">DESME_06900</name>
</gene>
<comment type="subcellular location">
    <subcellularLocation>
        <location evidence="1">Cell membrane</location>
        <topology evidence="1">Multi-pass membrane protein</topology>
    </subcellularLocation>
</comment>
<dbReference type="STRING" id="871968.DESME_06900"/>
<feature type="transmembrane region" description="Helical" evidence="6">
    <location>
        <begin position="59"/>
        <end position="77"/>
    </location>
</feature>
<feature type="transmembrane region" description="Helical" evidence="6">
    <location>
        <begin position="350"/>
        <end position="370"/>
    </location>
</feature>
<keyword evidence="3 6" id="KW-0812">Transmembrane</keyword>
<evidence type="ECO:0000256" key="5">
    <source>
        <dbReference type="ARBA" id="ARBA00023136"/>
    </source>
</evidence>
<keyword evidence="5 6" id="KW-0472">Membrane</keyword>
<feature type="transmembrane region" description="Helical" evidence="6">
    <location>
        <begin position="260"/>
        <end position="277"/>
    </location>
</feature>
<feature type="transmembrane region" description="Helical" evidence="6">
    <location>
        <begin position="115"/>
        <end position="134"/>
    </location>
</feature>
<proteinExistence type="predicted"/>
<dbReference type="RefSeq" id="WP_006715500.1">
    <property type="nucleotide sequence ID" value="NZ_CP007032.1"/>
</dbReference>
<dbReference type="PROSITE" id="PS50850">
    <property type="entry name" value="MFS"/>
    <property type="match status" value="1"/>
</dbReference>
<keyword evidence="9" id="KW-1185">Reference proteome</keyword>
<dbReference type="HOGENOM" id="CLU_001265_23_0_9"/>
<dbReference type="SUPFAM" id="SSF103473">
    <property type="entry name" value="MFS general substrate transporter"/>
    <property type="match status" value="1"/>
</dbReference>
<keyword evidence="4 6" id="KW-1133">Transmembrane helix</keyword>
<evidence type="ECO:0000256" key="3">
    <source>
        <dbReference type="ARBA" id="ARBA00022692"/>
    </source>
</evidence>
<feature type="transmembrane region" description="Helical" evidence="6">
    <location>
        <begin position="89"/>
        <end position="109"/>
    </location>
</feature>
<dbReference type="eggNOG" id="COG2814">
    <property type="taxonomic scope" value="Bacteria"/>
</dbReference>
<feature type="transmembrane region" description="Helical" evidence="6">
    <location>
        <begin position="21"/>
        <end position="39"/>
    </location>
</feature>
<accession>W0E7I4</accession>
<evidence type="ECO:0000313" key="9">
    <source>
        <dbReference type="Proteomes" id="UP000010847"/>
    </source>
</evidence>